<dbReference type="InterPro" id="IPR036249">
    <property type="entry name" value="Thioredoxin-like_sf"/>
</dbReference>
<dbReference type="CDD" id="cd02955">
    <property type="entry name" value="SSP411"/>
    <property type="match status" value="1"/>
</dbReference>
<dbReference type="SUPFAM" id="SSF52833">
    <property type="entry name" value="Thioredoxin-like"/>
    <property type="match status" value="1"/>
</dbReference>
<evidence type="ECO:0000313" key="3">
    <source>
        <dbReference type="Proteomes" id="UP000214588"/>
    </source>
</evidence>
<proteinExistence type="predicted"/>
<dbReference type="Gene3D" id="1.50.10.20">
    <property type="match status" value="1"/>
</dbReference>
<dbReference type="InterPro" id="IPR004879">
    <property type="entry name" value="Ssp411-like_TRX"/>
</dbReference>
<dbReference type="Pfam" id="PF03190">
    <property type="entry name" value="Thioredox_DsbH"/>
    <property type="match status" value="1"/>
</dbReference>
<dbReference type="Proteomes" id="UP000214588">
    <property type="component" value="Unassembled WGS sequence"/>
</dbReference>
<dbReference type="SUPFAM" id="SSF48208">
    <property type="entry name" value="Six-hairpin glycosidases"/>
    <property type="match status" value="1"/>
</dbReference>
<protein>
    <submittedName>
        <fullName evidence="2">Thioredoxin domain-containing protein</fullName>
    </submittedName>
</protein>
<comment type="caution">
    <text evidence="2">The sequence shown here is derived from an EMBL/GenBank/DDBJ whole genome shotgun (WGS) entry which is preliminary data.</text>
</comment>
<reference evidence="2 3" key="1">
    <citation type="submission" date="2017-06" db="EMBL/GenBank/DDBJ databases">
        <title>Draft Genome Sequence of Natranaerobius trueperi halophilic, alkalithermophilic bacteria from soda lakes.</title>
        <authorList>
            <person name="Zhao B."/>
        </authorList>
    </citation>
    <scope>NUCLEOTIDE SEQUENCE [LARGE SCALE GENOMIC DNA]</scope>
    <source>
        <strain evidence="2 3">DSM 18760</strain>
    </source>
</reference>
<dbReference type="AlphaFoldDB" id="A0A226BX24"/>
<name>A0A226BX24_9FIRM</name>
<evidence type="ECO:0000313" key="2">
    <source>
        <dbReference type="EMBL" id="OWZ82680.1"/>
    </source>
</evidence>
<dbReference type="InterPro" id="IPR024705">
    <property type="entry name" value="Ssp411"/>
</dbReference>
<feature type="domain" description="Spermatogenesis-associated protein 20-like TRX" evidence="1">
    <location>
        <begin position="6"/>
        <end position="166"/>
    </location>
</feature>
<dbReference type="EMBL" id="NIQC01000051">
    <property type="protein sequence ID" value="OWZ82680.1"/>
    <property type="molecule type" value="Genomic_DNA"/>
</dbReference>
<dbReference type="RefSeq" id="WP_089024607.1">
    <property type="nucleotide sequence ID" value="NZ_NIQC01000051.1"/>
</dbReference>
<dbReference type="Gene3D" id="1.50.10.10">
    <property type="match status" value="1"/>
</dbReference>
<dbReference type="PIRSF" id="PIRSF006402">
    <property type="entry name" value="UCP006402_thioredoxin"/>
    <property type="match status" value="1"/>
</dbReference>
<evidence type="ECO:0000259" key="1">
    <source>
        <dbReference type="Pfam" id="PF03190"/>
    </source>
</evidence>
<dbReference type="Gene3D" id="3.40.30.10">
    <property type="entry name" value="Glutaredoxin"/>
    <property type="match status" value="1"/>
</dbReference>
<accession>A0A226BX24</accession>
<dbReference type="GO" id="GO:0005975">
    <property type="term" value="P:carbohydrate metabolic process"/>
    <property type="evidence" value="ECO:0007669"/>
    <property type="project" value="InterPro"/>
</dbReference>
<dbReference type="InterPro" id="IPR008928">
    <property type="entry name" value="6-hairpin_glycosidase_sf"/>
</dbReference>
<organism evidence="2 3">
    <name type="scientific">Natranaerobius trueperi</name>
    <dbReference type="NCBI Taxonomy" id="759412"/>
    <lineage>
        <taxon>Bacteria</taxon>
        <taxon>Bacillati</taxon>
        <taxon>Bacillota</taxon>
        <taxon>Clostridia</taxon>
        <taxon>Natranaerobiales</taxon>
        <taxon>Natranaerobiaceae</taxon>
        <taxon>Natranaerobius</taxon>
    </lineage>
</organism>
<keyword evidence="3" id="KW-1185">Reference proteome</keyword>
<gene>
    <name evidence="2" type="ORF">CDO51_12765</name>
</gene>
<dbReference type="PANTHER" id="PTHR42899">
    <property type="entry name" value="SPERMATOGENESIS-ASSOCIATED PROTEIN 20"/>
    <property type="match status" value="1"/>
</dbReference>
<dbReference type="PANTHER" id="PTHR42899:SF1">
    <property type="entry name" value="SPERMATOGENESIS-ASSOCIATED PROTEIN 20"/>
    <property type="match status" value="1"/>
</dbReference>
<dbReference type="InterPro" id="IPR012341">
    <property type="entry name" value="6hp_glycosidase-like_sf"/>
</dbReference>
<dbReference type="OrthoDB" id="9762614at2"/>
<sequence length="677" mass="78479">MPNTVNRLIEEKSPYLLQHAHNPVNWYPWGKEAFEKAEEEDKPIFLSIGYSTCHWCHVMERESFEDEKVAQILNENFISIKVDREERPDIDSIYMSACQAMTGQGGWPLTVFLDHDKKPFYAGTYFPKESKMRMPGLIQLLERISDLWINDREELTSISKDVTEAIESHFYKNTSGEVSKSTLDKGYQNLEDNFDFKFGGFGKAPKFPTPHNLFFLLRYYNLTEKKNALYMVEKTLRAMYSGGIYDHIGYGFSRYSTDQKWLVPHFEKMLYDNALLAIAYLEAFELTRDSFYSNVAEEIFTYVLRDMTSPEGVFYSAEDADSEGVEGKFYVFTPQEIRSILGKKKGEDFCKKFNITEQGNFNGKSIPNLINQSLSKSKFSQEIELIFNEREKRIRPFRDEKILTSWNGLMIVALAYAGRILKNQQYVNKAKDCVSFIVDNLVDTKGRLLSRYKDGEASIPGFLEDYAFLTWGIIELYQATYHPDYLETALDITKEMYQLFWDKDEGGFFMYGHDSEELISRPKELYDGAYPSGNSVVANNILRLYRLTADEELERLIEKIFKTFGGTINESPISYSHFLSAIYLKESPKTQEITLVTDKLEDRLTQEMLKILESGFNPDRYVIVKSNDLNSRALESISPIVKNRDMVKNKPTAYVCQNFTCFSPVNDSNKLKRILDQ</sequence>